<feature type="transmembrane region" description="Helical" evidence="1">
    <location>
        <begin position="21"/>
        <end position="38"/>
    </location>
</feature>
<keyword evidence="1" id="KW-1133">Transmembrane helix</keyword>
<dbReference type="AlphaFoldDB" id="A0A6C0D6D7"/>
<name>A0A6C0D6D7_9ZZZZ</name>
<accession>A0A6C0D6D7</accession>
<evidence type="ECO:0000313" key="2">
    <source>
        <dbReference type="EMBL" id="QHT12101.1"/>
    </source>
</evidence>
<evidence type="ECO:0000256" key="1">
    <source>
        <dbReference type="SAM" id="Phobius"/>
    </source>
</evidence>
<sequence>MGVVWKIFIRFIVNKKNLFKYLFILIFMPNISLEFPIYKDDYEIISDEIRSKNILNCGRIHKVRHNLGNDKYALLMIHINNIKKLKIEENIKKFICSGYVVKHWLYLDIDKELFMGKVPIDNSKINTNQLFLRSQYYFVIIEAQNLQQIVRDLNYIDEEIDLR</sequence>
<keyword evidence="1" id="KW-0472">Membrane</keyword>
<dbReference type="EMBL" id="MN739541">
    <property type="protein sequence ID" value="QHT12101.1"/>
    <property type="molecule type" value="Genomic_DNA"/>
</dbReference>
<reference evidence="2" key="1">
    <citation type="journal article" date="2020" name="Nature">
        <title>Giant virus diversity and host interactions through global metagenomics.</title>
        <authorList>
            <person name="Schulz F."/>
            <person name="Roux S."/>
            <person name="Paez-Espino D."/>
            <person name="Jungbluth S."/>
            <person name="Walsh D.A."/>
            <person name="Denef V.J."/>
            <person name="McMahon K.D."/>
            <person name="Konstantinidis K.T."/>
            <person name="Eloe-Fadrosh E.A."/>
            <person name="Kyrpides N.C."/>
            <person name="Woyke T."/>
        </authorList>
    </citation>
    <scope>NUCLEOTIDE SEQUENCE</scope>
    <source>
        <strain evidence="2">GVMAG-M-3300023174-129</strain>
    </source>
</reference>
<proteinExistence type="predicted"/>
<organism evidence="2">
    <name type="scientific">viral metagenome</name>
    <dbReference type="NCBI Taxonomy" id="1070528"/>
    <lineage>
        <taxon>unclassified sequences</taxon>
        <taxon>metagenomes</taxon>
        <taxon>organismal metagenomes</taxon>
    </lineage>
</organism>
<keyword evidence="1" id="KW-0812">Transmembrane</keyword>
<protein>
    <submittedName>
        <fullName evidence="2">Uncharacterized protein</fullName>
    </submittedName>
</protein>